<dbReference type="CDD" id="cd00338">
    <property type="entry name" value="Ser_Recombinase"/>
    <property type="match status" value="1"/>
</dbReference>
<dbReference type="GO" id="GO:0003677">
    <property type="term" value="F:DNA binding"/>
    <property type="evidence" value="ECO:0007669"/>
    <property type="project" value="InterPro"/>
</dbReference>
<evidence type="ECO:0000259" key="2">
    <source>
        <dbReference type="PROSITE" id="PS51737"/>
    </source>
</evidence>
<dbReference type="PROSITE" id="PS51737">
    <property type="entry name" value="RECOMBINASE_DNA_BIND"/>
    <property type="match status" value="1"/>
</dbReference>
<dbReference type="PANTHER" id="PTHR30461">
    <property type="entry name" value="DNA-INVERTASE FROM LAMBDOID PROPHAGE"/>
    <property type="match status" value="1"/>
</dbReference>
<dbReference type="Proteomes" id="UP000053039">
    <property type="component" value="Unassembled WGS sequence"/>
</dbReference>
<dbReference type="InterPro" id="IPR038109">
    <property type="entry name" value="DNA_bind_recomb_sf"/>
</dbReference>
<dbReference type="SUPFAM" id="SSF53041">
    <property type="entry name" value="Resolvase-like"/>
    <property type="match status" value="1"/>
</dbReference>
<accession>A0A124H9S2</accession>
<feature type="domain" description="Resolvase/invertase-type recombinase catalytic" evidence="1">
    <location>
        <begin position="8"/>
        <end position="161"/>
    </location>
</feature>
<name>A0A124H9S2_9ACTN</name>
<dbReference type="Gene3D" id="3.40.50.1390">
    <property type="entry name" value="Resolvase, N-terminal catalytic domain"/>
    <property type="match status" value="1"/>
</dbReference>
<evidence type="ECO:0000259" key="1">
    <source>
        <dbReference type="PROSITE" id="PS51736"/>
    </source>
</evidence>
<dbReference type="Gene3D" id="3.90.1750.20">
    <property type="entry name" value="Putative Large Serine Recombinase, Chain B, Domain 2"/>
    <property type="match status" value="1"/>
</dbReference>
<dbReference type="AlphaFoldDB" id="A0A124H9S2"/>
<reference evidence="3 4" key="1">
    <citation type="submission" date="2015-10" db="EMBL/GenBank/DDBJ databases">
        <title>Draft genome sequence of Streptomyces pseudovenezuelae DSM 40212, type strain for the species Streptomyces pseudovenezuelae.</title>
        <authorList>
            <person name="Ruckert C."/>
            <person name="Winkler A."/>
            <person name="Kalinowski J."/>
            <person name="Kampfer P."/>
            <person name="Glaeser S."/>
        </authorList>
    </citation>
    <scope>NUCLEOTIDE SEQUENCE [LARGE SCALE GENOMIC DNA]</scope>
    <source>
        <strain evidence="3 4">DSM 40212</strain>
    </source>
</reference>
<gene>
    <name evidence="3" type="ORF">AQI94_22760</name>
</gene>
<evidence type="ECO:0000313" key="4">
    <source>
        <dbReference type="Proteomes" id="UP000053039"/>
    </source>
</evidence>
<dbReference type="InterPro" id="IPR036162">
    <property type="entry name" value="Resolvase-like_N_sf"/>
</dbReference>
<dbReference type="InterPro" id="IPR006119">
    <property type="entry name" value="Resolv_N"/>
</dbReference>
<dbReference type="GO" id="GO:0000150">
    <property type="term" value="F:DNA strand exchange activity"/>
    <property type="evidence" value="ECO:0007669"/>
    <property type="project" value="InterPro"/>
</dbReference>
<proteinExistence type="predicted"/>
<protein>
    <recommendedName>
        <fullName evidence="5">Recombinase domain-containing protein</fullName>
    </recommendedName>
</protein>
<dbReference type="PANTHER" id="PTHR30461:SF23">
    <property type="entry name" value="DNA RECOMBINASE-RELATED"/>
    <property type="match status" value="1"/>
</dbReference>
<evidence type="ECO:0000313" key="3">
    <source>
        <dbReference type="EMBL" id="KUM85883.1"/>
    </source>
</evidence>
<evidence type="ECO:0008006" key="5">
    <source>
        <dbReference type="Google" id="ProtNLM"/>
    </source>
</evidence>
<dbReference type="Pfam" id="PF00239">
    <property type="entry name" value="Resolvase"/>
    <property type="match status" value="1"/>
</dbReference>
<dbReference type="Pfam" id="PF07508">
    <property type="entry name" value="Recombinase"/>
    <property type="match status" value="1"/>
</dbReference>
<organism evidence="3 4">
    <name type="scientific">Streptomyces pseudovenezuelae</name>
    <dbReference type="NCBI Taxonomy" id="67350"/>
    <lineage>
        <taxon>Bacteria</taxon>
        <taxon>Bacillati</taxon>
        <taxon>Actinomycetota</taxon>
        <taxon>Actinomycetes</taxon>
        <taxon>Kitasatosporales</taxon>
        <taxon>Streptomycetaceae</taxon>
        <taxon>Streptomyces</taxon>
        <taxon>Streptomyces aurantiacus group</taxon>
    </lineage>
</organism>
<comment type="caution">
    <text evidence="3">The sequence shown here is derived from an EMBL/GenBank/DDBJ whole genome shotgun (WGS) entry which is preliminary data.</text>
</comment>
<dbReference type="SMART" id="SM00857">
    <property type="entry name" value="Resolvase"/>
    <property type="match status" value="1"/>
</dbReference>
<sequence length="552" mass="61469">MVTGMAIHAGIYVRQSERQVTGSEASTTTQREECVKAAEGWDLPPDHIEVYEDLGVSAFKDVARPAYERLLRDARAGRVNVIVVHYMSRLSRRTAAQTISELRPLLMNRVRIVSVGEHREFHADDQSALEELLFKLQAGHEESLNKSQAIRAVKALEASLGGYTGKAPFGFTLAHEIRRSTDGRPVNVKILTPDAEHEAPIVRRIVEMVEGWIAAGDTSGTCWKLARQLEAEGLLTRGRRTAQRRADASWDGSTVRRILTDPRIAGFACESVYGTRRDGTPSNKVAEYRIVRDTHGVPLPAYEPIVSPERWYRVQDWVGVRHPGGGDRQSRPSGVLSAMELLYCECGAYMTHGGTGSRKHYRCRRRTAQPGQHTGDVTIGAKGIEEYLARQVLAVIATPGTDEAAHTVLAIASARYASDQERQEPPQIAEERDWLLAERANLRLARRQQHAESPEDHALAERMRTLDARIAGLGADEVELPRGAWLPQDGSDPISTGSWWNQATRDDKRGFFRLFLDRVEVRKAYRWAGQSVPTGSRVRVTWAGGIDLDVLP</sequence>
<dbReference type="EMBL" id="LMWM01000027">
    <property type="protein sequence ID" value="KUM85883.1"/>
    <property type="molecule type" value="Genomic_DNA"/>
</dbReference>
<dbReference type="InterPro" id="IPR011109">
    <property type="entry name" value="DNA_bind_recombinase_dom"/>
</dbReference>
<dbReference type="InterPro" id="IPR050639">
    <property type="entry name" value="SSR_resolvase"/>
</dbReference>
<dbReference type="PROSITE" id="PS51736">
    <property type="entry name" value="RECOMBINASES_3"/>
    <property type="match status" value="1"/>
</dbReference>
<feature type="domain" description="Recombinase" evidence="2">
    <location>
        <begin position="168"/>
        <end position="324"/>
    </location>
</feature>